<reference evidence="4" key="1">
    <citation type="journal article" date="2002" name="Science">
        <title>The draft genome of Ciona intestinalis: insights into chordate and vertebrate origins.</title>
        <authorList>
            <person name="Dehal P."/>
            <person name="Satou Y."/>
            <person name="Campbell R.K."/>
            <person name="Chapman J."/>
            <person name="Degnan B."/>
            <person name="De Tomaso A."/>
            <person name="Davidson B."/>
            <person name="Di Gregorio A."/>
            <person name="Gelpke M."/>
            <person name="Goodstein D.M."/>
            <person name="Harafuji N."/>
            <person name="Hastings K.E."/>
            <person name="Ho I."/>
            <person name="Hotta K."/>
            <person name="Huang W."/>
            <person name="Kawashima T."/>
            <person name="Lemaire P."/>
            <person name="Martinez D."/>
            <person name="Meinertzhagen I.A."/>
            <person name="Necula S."/>
            <person name="Nonaka M."/>
            <person name="Putnam N."/>
            <person name="Rash S."/>
            <person name="Saiga H."/>
            <person name="Satake M."/>
            <person name="Terry A."/>
            <person name="Yamada L."/>
            <person name="Wang H.G."/>
            <person name="Awazu S."/>
            <person name="Azumi K."/>
            <person name="Boore J."/>
            <person name="Branno M."/>
            <person name="Chin-Bow S."/>
            <person name="DeSantis R."/>
            <person name="Doyle S."/>
            <person name="Francino P."/>
            <person name="Keys D.N."/>
            <person name="Haga S."/>
            <person name="Hayashi H."/>
            <person name="Hino K."/>
            <person name="Imai K.S."/>
            <person name="Inaba K."/>
            <person name="Kano S."/>
            <person name="Kobayashi K."/>
            <person name="Kobayashi M."/>
            <person name="Lee B.I."/>
            <person name="Makabe K.W."/>
            <person name="Manohar C."/>
            <person name="Matassi G."/>
            <person name="Medina M."/>
            <person name="Mochizuki Y."/>
            <person name="Mount S."/>
            <person name="Morishita T."/>
            <person name="Miura S."/>
            <person name="Nakayama A."/>
            <person name="Nishizaka S."/>
            <person name="Nomoto H."/>
            <person name="Ohta F."/>
            <person name="Oishi K."/>
            <person name="Rigoutsos I."/>
            <person name="Sano M."/>
            <person name="Sasaki A."/>
            <person name="Sasakura Y."/>
            <person name="Shoguchi E."/>
            <person name="Shin-i T."/>
            <person name="Spagnuolo A."/>
            <person name="Stainier D."/>
            <person name="Suzuki M.M."/>
            <person name="Tassy O."/>
            <person name="Takatori N."/>
            <person name="Tokuoka M."/>
            <person name="Yagi K."/>
            <person name="Yoshizaki F."/>
            <person name="Wada S."/>
            <person name="Zhang C."/>
            <person name="Hyatt P.D."/>
            <person name="Larimer F."/>
            <person name="Detter C."/>
            <person name="Doggett N."/>
            <person name="Glavina T."/>
            <person name="Hawkins T."/>
            <person name="Richardson P."/>
            <person name="Lucas S."/>
            <person name="Kohara Y."/>
            <person name="Levine M."/>
            <person name="Satoh N."/>
            <person name="Rokhsar D.S."/>
        </authorList>
    </citation>
    <scope>NUCLEOTIDE SEQUENCE [LARGE SCALE GENOMIC DNA]</scope>
</reference>
<dbReference type="GO" id="GO:0000976">
    <property type="term" value="F:transcription cis-regulatory region binding"/>
    <property type="evidence" value="ECO:0007669"/>
    <property type="project" value="InterPro"/>
</dbReference>
<evidence type="ECO:0000256" key="1">
    <source>
        <dbReference type="SAM" id="MobiDB-lite"/>
    </source>
</evidence>
<accession>H2XLR0</accession>
<proteinExistence type="predicted"/>
<feature type="compositionally biased region" description="Polar residues" evidence="1">
    <location>
        <begin position="168"/>
        <end position="181"/>
    </location>
</feature>
<evidence type="ECO:0000313" key="4">
    <source>
        <dbReference type="Proteomes" id="UP000008144"/>
    </source>
</evidence>
<dbReference type="SUPFAM" id="SSF46785">
    <property type="entry name" value="Winged helix' DNA-binding domain"/>
    <property type="match status" value="1"/>
</dbReference>
<dbReference type="PROSITE" id="PS51507">
    <property type="entry name" value="IRF_2"/>
    <property type="match status" value="1"/>
</dbReference>
<dbReference type="Proteomes" id="UP000008144">
    <property type="component" value="Unassembled WGS sequence"/>
</dbReference>
<keyword evidence="4" id="KW-1185">Reference proteome</keyword>
<sequence>MVFKMGEPQKMAAFLRERCDSGMYNLRYLDAEQNLVFIPWPVAPRPTEELPPGFRIFQEWAELSFIKRGLTIDQPEAPTTQKHRFRNALRKADGITHKGDRDGGRIYQFVDKKIRETPSSRNMAAGTFHNDEFSPFNSAYPPQQANYQQQQQPPPPDTAGSPYFETGDQLSLQPNNLTQGLPENWLDSEMDGSRHRVGRPNPRHAG</sequence>
<dbReference type="Ensembl" id="ENSCINT00000032837.1">
    <property type="protein sequence ID" value="ENSCINP00000030592.1"/>
    <property type="gene ID" value="ENSCING00000023235.1"/>
</dbReference>
<dbReference type="HOGENOM" id="CLU_1331538_0_0_1"/>
<feature type="compositionally biased region" description="Low complexity" evidence="1">
    <location>
        <begin position="139"/>
        <end position="151"/>
    </location>
</feature>
<organism evidence="3 4">
    <name type="scientific">Ciona intestinalis</name>
    <name type="common">Transparent sea squirt</name>
    <name type="synonym">Ascidia intestinalis</name>
    <dbReference type="NCBI Taxonomy" id="7719"/>
    <lineage>
        <taxon>Eukaryota</taxon>
        <taxon>Metazoa</taxon>
        <taxon>Chordata</taxon>
        <taxon>Tunicata</taxon>
        <taxon>Ascidiacea</taxon>
        <taxon>Phlebobranchia</taxon>
        <taxon>Cionidae</taxon>
        <taxon>Ciona</taxon>
    </lineage>
</organism>
<reference evidence="3" key="2">
    <citation type="submission" date="2025-08" db="UniProtKB">
        <authorList>
            <consortium name="Ensembl"/>
        </authorList>
    </citation>
    <scope>IDENTIFICATION</scope>
</reference>
<dbReference type="Gene3D" id="1.10.10.10">
    <property type="entry name" value="Winged helix-like DNA-binding domain superfamily/Winged helix DNA-binding domain"/>
    <property type="match status" value="1"/>
</dbReference>
<feature type="domain" description="IRF tryptophan pentad repeat" evidence="2">
    <location>
        <begin position="8"/>
        <end position="111"/>
    </location>
</feature>
<feature type="compositionally biased region" description="Basic residues" evidence="1">
    <location>
        <begin position="195"/>
        <end position="206"/>
    </location>
</feature>
<dbReference type="InterPro" id="IPR036390">
    <property type="entry name" value="WH_DNA-bd_sf"/>
</dbReference>
<evidence type="ECO:0000313" key="3">
    <source>
        <dbReference type="Ensembl" id="ENSCINP00000030592.1"/>
    </source>
</evidence>
<dbReference type="InterPro" id="IPR036388">
    <property type="entry name" value="WH-like_DNA-bd_sf"/>
</dbReference>
<feature type="region of interest" description="Disordered" evidence="1">
    <location>
        <begin position="122"/>
        <end position="206"/>
    </location>
</feature>
<protein>
    <recommendedName>
        <fullName evidence="2">IRF tryptophan pentad repeat domain-containing protein</fullName>
    </recommendedName>
</protein>
<dbReference type="InParanoid" id="H2XLR0"/>
<evidence type="ECO:0000259" key="2">
    <source>
        <dbReference type="PROSITE" id="PS51507"/>
    </source>
</evidence>
<dbReference type="InterPro" id="IPR001346">
    <property type="entry name" value="Interferon_reg_fact_DNA-bd_dom"/>
</dbReference>
<dbReference type="Pfam" id="PF00605">
    <property type="entry name" value="IRF"/>
    <property type="match status" value="1"/>
</dbReference>
<dbReference type="AlphaFoldDB" id="H2XLR0"/>
<reference evidence="3" key="3">
    <citation type="submission" date="2025-09" db="UniProtKB">
        <authorList>
            <consortium name="Ensembl"/>
        </authorList>
    </citation>
    <scope>IDENTIFICATION</scope>
</reference>
<name>H2XLR0_CIOIN</name>